<keyword evidence="3 6" id="KW-0812">Transmembrane</keyword>
<dbReference type="AlphaFoldDB" id="A0A8B8CZW5"/>
<comment type="similarity">
    <text evidence="2 6">Belongs to the tetraspanin (TM4SF) family.</text>
</comment>
<dbReference type="Gene3D" id="1.10.1450.10">
    <property type="entry name" value="Tetraspanin"/>
    <property type="match status" value="1"/>
</dbReference>
<dbReference type="RefSeq" id="XP_022320057.1">
    <property type="nucleotide sequence ID" value="XM_022464349.1"/>
</dbReference>
<organism evidence="7 8">
    <name type="scientific">Crassostrea virginica</name>
    <name type="common">Eastern oyster</name>
    <dbReference type="NCBI Taxonomy" id="6565"/>
    <lineage>
        <taxon>Eukaryota</taxon>
        <taxon>Metazoa</taxon>
        <taxon>Spiralia</taxon>
        <taxon>Lophotrochozoa</taxon>
        <taxon>Mollusca</taxon>
        <taxon>Bivalvia</taxon>
        <taxon>Autobranchia</taxon>
        <taxon>Pteriomorphia</taxon>
        <taxon>Ostreida</taxon>
        <taxon>Ostreoidea</taxon>
        <taxon>Ostreidae</taxon>
        <taxon>Crassostrea</taxon>
    </lineage>
</organism>
<keyword evidence="4 6" id="KW-1133">Transmembrane helix</keyword>
<evidence type="ECO:0000313" key="9">
    <source>
        <dbReference type="RefSeq" id="XP_022320057.1"/>
    </source>
</evidence>
<dbReference type="PRINTS" id="PR00259">
    <property type="entry name" value="TMFOUR"/>
</dbReference>
<evidence type="ECO:0000256" key="2">
    <source>
        <dbReference type="ARBA" id="ARBA00006840"/>
    </source>
</evidence>
<evidence type="ECO:0000313" key="8">
    <source>
        <dbReference type="RefSeq" id="XP_022320056.1"/>
    </source>
</evidence>
<feature type="transmembrane region" description="Helical" evidence="6">
    <location>
        <begin position="97"/>
        <end position="119"/>
    </location>
</feature>
<keyword evidence="7" id="KW-1185">Reference proteome</keyword>
<keyword evidence="5 6" id="KW-0472">Membrane</keyword>
<dbReference type="GO" id="GO:0016020">
    <property type="term" value="C:membrane"/>
    <property type="evidence" value="ECO:0007669"/>
    <property type="project" value="UniProtKB-SubCell"/>
</dbReference>
<feature type="transmembrane region" description="Helical" evidence="6">
    <location>
        <begin position="65"/>
        <end position="85"/>
    </location>
</feature>
<comment type="subcellular location">
    <subcellularLocation>
        <location evidence="1 6">Membrane</location>
        <topology evidence="1 6">Multi-pass membrane protein</topology>
    </subcellularLocation>
</comment>
<dbReference type="Proteomes" id="UP000694844">
    <property type="component" value="Chromosome 3"/>
</dbReference>
<name>A0A8B8CZW5_CRAVI</name>
<dbReference type="RefSeq" id="XP_022320056.1">
    <property type="nucleotide sequence ID" value="XM_022464348.1"/>
</dbReference>
<proteinExistence type="inferred from homology"/>
<feature type="transmembrane region" description="Helical" evidence="6">
    <location>
        <begin position="7"/>
        <end position="32"/>
    </location>
</feature>
<accession>A0A8B8CZW5</accession>
<dbReference type="GeneID" id="111122558"/>
<dbReference type="OrthoDB" id="6133340at2759"/>
<reference evidence="8 9" key="1">
    <citation type="submission" date="2025-04" db="UniProtKB">
        <authorList>
            <consortium name="RefSeq"/>
        </authorList>
    </citation>
    <scope>IDENTIFICATION</scope>
    <source>
        <tissue evidence="8 9">Whole sample</tissue>
    </source>
</reference>
<evidence type="ECO:0000256" key="5">
    <source>
        <dbReference type="ARBA" id="ARBA00023136"/>
    </source>
</evidence>
<feature type="transmembrane region" description="Helical" evidence="6">
    <location>
        <begin position="240"/>
        <end position="263"/>
    </location>
</feature>
<dbReference type="InterPro" id="IPR000301">
    <property type="entry name" value="Tetraspanin_animals"/>
</dbReference>
<dbReference type="KEGG" id="cvn:111122558"/>
<dbReference type="InterPro" id="IPR008952">
    <property type="entry name" value="Tetraspanin_EC2_sf"/>
</dbReference>
<evidence type="ECO:0000256" key="4">
    <source>
        <dbReference type="ARBA" id="ARBA00022989"/>
    </source>
</evidence>
<evidence type="ECO:0000256" key="3">
    <source>
        <dbReference type="ARBA" id="ARBA00022692"/>
    </source>
</evidence>
<dbReference type="Pfam" id="PF00335">
    <property type="entry name" value="Tetraspanin"/>
    <property type="match status" value="1"/>
</dbReference>
<dbReference type="PIRSF" id="PIRSF002419">
    <property type="entry name" value="Tetraspanin"/>
    <property type="match status" value="1"/>
</dbReference>
<dbReference type="SUPFAM" id="SSF48652">
    <property type="entry name" value="Tetraspanin"/>
    <property type="match status" value="1"/>
</dbReference>
<gene>
    <name evidence="8 9" type="primary">LOC111122558</name>
</gene>
<evidence type="ECO:0000313" key="7">
    <source>
        <dbReference type="Proteomes" id="UP000694844"/>
    </source>
</evidence>
<dbReference type="InterPro" id="IPR018499">
    <property type="entry name" value="Tetraspanin/Peripherin"/>
</dbReference>
<sequence>MDCGGKIGQFILVIINIIFMLMGLGLLIPGIALQTNFDFVTNEVKPVLDQVSVTGVSLGDVVQNLGIGFIIVGLFVFLVAGLGLLGACCKSKCLLTIYAIIVLLVLVAQIIVIILWFTMQNQLNSAVKDEMVKLLQSNFKEDSLNSTSQVSNGWNYLFLTLKCCGINPVAVGTSGDFSTTPNWSGKGSKKIPTSCCVAASASSYAAPTSCTVNVASGTYQTQGCYDAMISKFDTSKYSNILLGVGITIIIIEIIAIISSIMMCRGKYGEGNLA</sequence>
<evidence type="ECO:0000256" key="1">
    <source>
        <dbReference type="ARBA" id="ARBA00004141"/>
    </source>
</evidence>
<evidence type="ECO:0000256" key="6">
    <source>
        <dbReference type="RuleBase" id="RU361218"/>
    </source>
</evidence>
<dbReference type="PANTHER" id="PTHR19282">
    <property type="entry name" value="TETRASPANIN"/>
    <property type="match status" value="1"/>
</dbReference>
<protein>
    <recommendedName>
        <fullName evidence="6">Tetraspanin</fullName>
    </recommendedName>
</protein>